<evidence type="ECO:0000313" key="2">
    <source>
        <dbReference type="EMBL" id="KAK4822213.1"/>
    </source>
</evidence>
<evidence type="ECO:0000256" key="1">
    <source>
        <dbReference type="SAM" id="MobiDB-lite"/>
    </source>
</evidence>
<accession>A0AAN7S9D2</accession>
<gene>
    <name evidence="2" type="ORF">QYF61_011854</name>
</gene>
<protein>
    <submittedName>
        <fullName evidence="2">Uncharacterized protein</fullName>
    </submittedName>
</protein>
<dbReference type="EMBL" id="JAUNZN010000004">
    <property type="protein sequence ID" value="KAK4822213.1"/>
    <property type="molecule type" value="Genomic_DNA"/>
</dbReference>
<organism evidence="2 3">
    <name type="scientific">Mycteria americana</name>
    <name type="common">Wood stork</name>
    <dbReference type="NCBI Taxonomy" id="33587"/>
    <lineage>
        <taxon>Eukaryota</taxon>
        <taxon>Metazoa</taxon>
        <taxon>Chordata</taxon>
        <taxon>Craniata</taxon>
        <taxon>Vertebrata</taxon>
        <taxon>Euteleostomi</taxon>
        <taxon>Archelosauria</taxon>
        <taxon>Archosauria</taxon>
        <taxon>Dinosauria</taxon>
        <taxon>Saurischia</taxon>
        <taxon>Theropoda</taxon>
        <taxon>Coelurosauria</taxon>
        <taxon>Aves</taxon>
        <taxon>Neognathae</taxon>
        <taxon>Neoaves</taxon>
        <taxon>Aequornithes</taxon>
        <taxon>Ciconiiformes</taxon>
        <taxon>Ciconiidae</taxon>
        <taxon>Mycteria</taxon>
    </lineage>
</organism>
<dbReference type="Proteomes" id="UP001333110">
    <property type="component" value="Unassembled WGS sequence"/>
</dbReference>
<feature type="compositionally biased region" description="Acidic residues" evidence="1">
    <location>
        <begin position="117"/>
        <end position="126"/>
    </location>
</feature>
<reference evidence="2 3" key="1">
    <citation type="journal article" date="2023" name="J. Hered.">
        <title>Chromosome-level genome of the wood stork (Mycteria americana) provides insight into avian chromosome evolution.</title>
        <authorList>
            <person name="Flamio R. Jr."/>
            <person name="Ramstad K.M."/>
        </authorList>
    </citation>
    <scope>NUCLEOTIDE SEQUENCE [LARGE SCALE GENOMIC DNA]</scope>
    <source>
        <strain evidence="2">JAX WOST 10</strain>
    </source>
</reference>
<comment type="caution">
    <text evidence="2">The sequence shown here is derived from an EMBL/GenBank/DDBJ whole genome shotgun (WGS) entry which is preliminary data.</text>
</comment>
<sequence length="140" mass="14786">MILKVFSNLNDSEEKVFGSYSKKTGTVSIPTLVTGTAVTPTPTTGTVATQTAVTGTAATPIPATGIAATPAQATGTAAEPGNQPVLLSIASIHRRKSWKRKSARLKREDERAGPSQGEEEEEEEFINEMVITQSLSLSKL</sequence>
<proteinExistence type="predicted"/>
<name>A0AAN7S9D2_MYCAM</name>
<evidence type="ECO:0000313" key="3">
    <source>
        <dbReference type="Proteomes" id="UP001333110"/>
    </source>
</evidence>
<feature type="region of interest" description="Disordered" evidence="1">
    <location>
        <begin position="95"/>
        <end position="127"/>
    </location>
</feature>
<dbReference type="AlphaFoldDB" id="A0AAN7S9D2"/>
<feature type="compositionally biased region" description="Basic residues" evidence="1">
    <location>
        <begin position="95"/>
        <end position="104"/>
    </location>
</feature>
<keyword evidence="3" id="KW-1185">Reference proteome</keyword>